<accession>A0A382EZK3</accession>
<dbReference type="Pfam" id="PF00383">
    <property type="entry name" value="dCMP_cyt_deam_1"/>
    <property type="match status" value="1"/>
</dbReference>
<dbReference type="PROSITE" id="PS00903">
    <property type="entry name" value="CYT_DCMP_DEAMINASES_1"/>
    <property type="match status" value="1"/>
</dbReference>
<evidence type="ECO:0000259" key="3">
    <source>
        <dbReference type="PROSITE" id="PS51747"/>
    </source>
</evidence>
<dbReference type="EMBL" id="UINC01046802">
    <property type="protein sequence ID" value="SVB55267.1"/>
    <property type="molecule type" value="Genomic_DNA"/>
</dbReference>
<dbReference type="SUPFAM" id="SSF53927">
    <property type="entry name" value="Cytidine deaminase-like"/>
    <property type="match status" value="1"/>
</dbReference>
<evidence type="ECO:0000313" key="4">
    <source>
        <dbReference type="EMBL" id="SVB55267.1"/>
    </source>
</evidence>
<feature type="domain" description="CMP/dCMP-type deaminase" evidence="3">
    <location>
        <begin position="4"/>
        <end position="125"/>
    </location>
</feature>
<dbReference type="Gene3D" id="3.40.140.10">
    <property type="entry name" value="Cytidine Deaminase, domain 2"/>
    <property type="match status" value="1"/>
</dbReference>
<proteinExistence type="predicted"/>
<name>A0A382EZK3_9ZZZZ</name>
<evidence type="ECO:0000256" key="1">
    <source>
        <dbReference type="ARBA" id="ARBA00022723"/>
    </source>
</evidence>
<evidence type="ECO:0000256" key="2">
    <source>
        <dbReference type="ARBA" id="ARBA00022833"/>
    </source>
</evidence>
<keyword evidence="1" id="KW-0479">Metal-binding</keyword>
<dbReference type="GO" id="GO:0008270">
    <property type="term" value="F:zinc ion binding"/>
    <property type="evidence" value="ECO:0007669"/>
    <property type="project" value="InterPro"/>
</dbReference>
<gene>
    <name evidence="4" type="ORF">METZ01_LOCUS208121</name>
</gene>
<organism evidence="4">
    <name type="scientific">marine metagenome</name>
    <dbReference type="NCBI Taxonomy" id="408172"/>
    <lineage>
        <taxon>unclassified sequences</taxon>
        <taxon>metagenomes</taxon>
        <taxon>ecological metagenomes</taxon>
    </lineage>
</organism>
<protein>
    <recommendedName>
        <fullName evidence="3">CMP/dCMP-type deaminase domain-containing protein</fullName>
    </recommendedName>
</protein>
<dbReference type="InterPro" id="IPR002125">
    <property type="entry name" value="CMP_dCMP_dom"/>
</dbReference>
<dbReference type="InterPro" id="IPR016192">
    <property type="entry name" value="APOBEC/CMP_deaminase_Zn-bd"/>
</dbReference>
<sequence length="195" mass="22818">MFKFYNILILKILNEIIPATKISISKGNKIFGAAILNKNDLSTVIVGTNNEIMNPLYHGEISTINEYFNSNLNNEIQPSDCIFLSTHEPCSLCLSAITWSGFDNIYYFFPYKKTKELFNIPHDINILKEIFKLDNGDYNRINSYWRSYSIIEEIRKLNDSEQSNFENKIKKIYQEYGKLSELYQENKDENIIPLN</sequence>
<dbReference type="InterPro" id="IPR016193">
    <property type="entry name" value="Cytidine_deaminase-like"/>
</dbReference>
<dbReference type="PROSITE" id="PS51747">
    <property type="entry name" value="CYT_DCMP_DEAMINASES_2"/>
    <property type="match status" value="1"/>
</dbReference>
<reference evidence="4" key="1">
    <citation type="submission" date="2018-05" db="EMBL/GenBank/DDBJ databases">
        <authorList>
            <person name="Lanie J.A."/>
            <person name="Ng W.-L."/>
            <person name="Kazmierczak K.M."/>
            <person name="Andrzejewski T.M."/>
            <person name="Davidsen T.M."/>
            <person name="Wayne K.J."/>
            <person name="Tettelin H."/>
            <person name="Glass J.I."/>
            <person name="Rusch D."/>
            <person name="Podicherti R."/>
            <person name="Tsui H.-C.T."/>
            <person name="Winkler M.E."/>
        </authorList>
    </citation>
    <scope>NUCLEOTIDE SEQUENCE</scope>
</reference>
<dbReference type="AlphaFoldDB" id="A0A382EZK3"/>
<dbReference type="GO" id="GO:0016787">
    <property type="term" value="F:hydrolase activity"/>
    <property type="evidence" value="ECO:0007669"/>
    <property type="project" value="InterPro"/>
</dbReference>
<keyword evidence="2" id="KW-0862">Zinc</keyword>